<dbReference type="Proteomes" id="UP000246722">
    <property type="component" value="Unassembled WGS sequence"/>
</dbReference>
<organism evidence="2 3">
    <name type="scientific">Cryobacterium arcticum</name>
    <dbReference type="NCBI Taxonomy" id="670052"/>
    <lineage>
        <taxon>Bacteria</taxon>
        <taxon>Bacillati</taxon>
        <taxon>Actinomycetota</taxon>
        <taxon>Actinomycetes</taxon>
        <taxon>Micrococcales</taxon>
        <taxon>Microbacteriaceae</taxon>
        <taxon>Cryobacterium</taxon>
    </lineage>
</organism>
<dbReference type="GO" id="GO:0033499">
    <property type="term" value="P:galactose catabolic process via UDP-galactose, Leloir pathway"/>
    <property type="evidence" value="ECO:0007669"/>
    <property type="project" value="TreeGrafter"/>
</dbReference>
<keyword evidence="3" id="KW-1185">Reference proteome</keyword>
<dbReference type="Pfam" id="PF01263">
    <property type="entry name" value="Aldose_epim"/>
    <property type="match status" value="1"/>
</dbReference>
<name>A0A317ZZE1_9MICO</name>
<dbReference type="RefSeq" id="WP_110126032.1">
    <property type="nucleotide sequence ID" value="NZ_QHLY01000007.1"/>
</dbReference>
<reference evidence="2 3" key="1">
    <citation type="submission" date="2018-05" db="EMBL/GenBank/DDBJ databases">
        <title>Genetic diversity of glacier-inhabiting Cryobacterium bacteria in China and description of Cryobacterium mengkeensis sp. nov. and Arthrobacter glacialis sp. nov.</title>
        <authorList>
            <person name="Liu Q."/>
            <person name="Xin Y.-H."/>
        </authorList>
    </citation>
    <scope>NUCLEOTIDE SEQUENCE [LARGE SCALE GENOMIC DNA]</scope>
    <source>
        <strain evidence="2 3">SK-1</strain>
    </source>
</reference>
<dbReference type="AlphaFoldDB" id="A0A317ZZE1"/>
<dbReference type="PANTHER" id="PTHR10091">
    <property type="entry name" value="ALDOSE-1-EPIMERASE"/>
    <property type="match status" value="1"/>
</dbReference>
<dbReference type="InterPro" id="IPR011013">
    <property type="entry name" value="Gal_mutarotase_sf_dom"/>
</dbReference>
<dbReference type="InterPro" id="IPR014718">
    <property type="entry name" value="GH-type_carb-bd"/>
</dbReference>
<dbReference type="OrthoDB" id="4739604at2"/>
<dbReference type="CDD" id="cd09022">
    <property type="entry name" value="Aldose_epim_Ec_YihR"/>
    <property type="match status" value="1"/>
</dbReference>
<proteinExistence type="predicted"/>
<protein>
    <submittedName>
        <fullName evidence="2">Galactose mutarotase</fullName>
    </submittedName>
</protein>
<dbReference type="PANTHER" id="PTHR10091:SF0">
    <property type="entry name" value="GALACTOSE MUTAROTASE"/>
    <property type="match status" value="1"/>
</dbReference>
<feature type="region of interest" description="Disordered" evidence="1">
    <location>
        <begin position="1"/>
        <end position="21"/>
    </location>
</feature>
<comment type="caution">
    <text evidence="2">The sequence shown here is derived from an EMBL/GenBank/DDBJ whole genome shotgun (WGS) entry which is preliminary data.</text>
</comment>
<accession>A0A317ZZE1</accession>
<evidence type="ECO:0000256" key="1">
    <source>
        <dbReference type="SAM" id="MobiDB-lite"/>
    </source>
</evidence>
<evidence type="ECO:0000313" key="3">
    <source>
        <dbReference type="Proteomes" id="UP000246722"/>
    </source>
</evidence>
<dbReference type="GO" id="GO:0030246">
    <property type="term" value="F:carbohydrate binding"/>
    <property type="evidence" value="ECO:0007669"/>
    <property type="project" value="InterPro"/>
</dbReference>
<dbReference type="GO" id="GO:0006006">
    <property type="term" value="P:glucose metabolic process"/>
    <property type="evidence" value="ECO:0007669"/>
    <property type="project" value="TreeGrafter"/>
</dbReference>
<evidence type="ECO:0000313" key="2">
    <source>
        <dbReference type="EMBL" id="PXA70651.1"/>
    </source>
</evidence>
<dbReference type="Gene3D" id="2.70.98.10">
    <property type="match status" value="1"/>
</dbReference>
<sequence length="328" mass="34607">MTDAALHGTAADTGSFPDPDAAPLPLSGSQYTIDHGGYSATIASVGASLRLLTWQGRHLVVPFEANEVRPGYRGAVLAPWPNRVVDGSYTFDGIDYQLPLTEPSRSHALHGLVCWADWSLEARTVDSVTLRTTIVPSDGYPHRLNLLATYSLADDGLTTTVTAENLGAATAPYGTGPHPYLVAGPGTVDDWTLEFPAASYLTVTPDRLSPVAVVPVETTPEFDFRSARVIGDTFIDHAFTAIATAADGSATVILTSPAGTGVRMRFGADLPWLQVHTADRPAPEQSRIGLAVEPMTCPPDAFSTGEDLVLLAPGTMHTAGWTIAATEA</sequence>
<dbReference type="EMBL" id="QHLY01000007">
    <property type="protein sequence ID" value="PXA70651.1"/>
    <property type="molecule type" value="Genomic_DNA"/>
</dbReference>
<dbReference type="GO" id="GO:0004034">
    <property type="term" value="F:aldose 1-epimerase activity"/>
    <property type="evidence" value="ECO:0007669"/>
    <property type="project" value="TreeGrafter"/>
</dbReference>
<gene>
    <name evidence="2" type="ORF">CTB96_06070</name>
</gene>
<dbReference type="InterPro" id="IPR037480">
    <property type="entry name" value="YihR-like"/>
</dbReference>
<dbReference type="SUPFAM" id="SSF74650">
    <property type="entry name" value="Galactose mutarotase-like"/>
    <property type="match status" value="1"/>
</dbReference>
<dbReference type="InterPro" id="IPR008183">
    <property type="entry name" value="Aldose_1/G6P_1-epimerase"/>
</dbReference>